<evidence type="ECO:0000256" key="5">
    <source>
        <dbReference type="PROSITE-ProRule" id="PRU01240"/>
    </source>
</evidence>
<dbReference type="PANTHER" id="PTHR43806">
    <property type="entry name" value="PEPTIDASE S8"/>
    <property type="match status" value="1"/>
</dbReference>
<dbReference type="GO" id="GO:0005615">
    <property type="term" value="C:extracellular space"/>
    <property type="evidence" value="ECO:0007669"/>
    <property type="project" value="TreeGrafter"/>
</dbReference>
<protein>
    <submittedName>
        <fullName evidence="7">Peptidase S8/S53 domain-containing protein</fullName>
    </submittedName>
</protein>
<dbReference type="SUPFAM" id="SSF52743">
    <property type="entry name" value="Subtilisin-like"/>
    <property type="match status" value="1"/>
</dbReference>
<dbReference type="PROSITE" id="PS51892">
    <property type="entry name" value="SUBTILASE"/>
    <property type="match status" value="1"/>
</dbReference>
<dbReference type="InterPro" id="IPR015500">
    <property type="entry name" value="Peptidase_S8_subtilisin-rel"/>
</dbReference>
<proteinExistence type="inferred from homology"/>
<dbReference type="InterPro" id="IPR050131">
    <property type="entry name" value="Peptidase_S8_subtilisin-like"/>
</dbReference>
<feature type="domain" description="Peptidase S8/S53" evidence="6">
    <location>
        <begin position="125"/>
        <end position="198"/>
    </location>
</feature>
<evidence type="ECO:0000256" key="4">
    <source>
        <dbReference type="ARBA" id="ARBA00022825"/>
    </source>
</evidence>
<keyword evidence="4" id="KW-0720">Serine protease</keyword>
<dbReference type="GO" id="GO:0006508">
    <property type="term" value="P:proteolysis"/>
    <property type="evidence" value="ECO:0007669"/>
    <property type="project" value="UniProtKB-KW"/>
</dbReference>
<sequence>MRVDPSTDIATYFPSLRSTLSAANTKQKTSNNTLGAQYTIGEDFYGATLTLTTETYKQLAQDPKIKSIGVNRKGYLSSWDIASCGTGAICQDNAAWGLAALNIYGGEKLVGDRYHDFQYLTRHTGKGVNVYVLDTGVTPNTTEYGSRLRFAPNFSMDLIIDDLNGHGTMMASIIGSTMYGVTKDVKITSVKTFGKWGITFHSFVLAAFQW</sequence>
<keyword evidence="3" id="KW-0378">Hydrolase</keyword>
<organism evidence="7 8">
    <name type="scientific">Piptocephalis cylindrospora</name>
    <dbReference type="NCBI Taxonomy" id="1907219"/>
    <lineage>
        <taxon>Eukaryota</taxon>
        <taxon>Fungi</taxon>
        <taxon>Fungi incertae sedis</taxon>
        <taxon>Zoopagomycota</taxon>
        <taxon>Zoopagomycotina</taxon>
        <taxon>Zoopagomycetes</taxon>
        <taxon>Zoopagales</taxon>
        <taxon>Piptocephalidaceae</taxon>
        <taxon>Piptocephalis</taxon>
    </lineage>
</organism>
<evidence type="ECO:0000256" key="1">
    <source>
        <dbReference type="ARBA" id="ARBA00011073"/>
    </source>
</evidence>
<evidence type="ECO:0000256" key="3">
    <source>
        <dbReference type="ARBA" id="ARBA00022801"/>
    </source>
</evidence>
<keyword evidence="2" id="KW-0645">Protease</keyword>
<dbReference type="PANTHER" id="PTHR43806:SF11">
    <property type="entry name" value="CEREVISIN-RELATED"/>
    <property type="match status" value="1"/>
</dbReference>
<dbReference type="Proteomes" id="UP000267251">
    <property type="component" value="Unassembled WGS sequence"/>
</dbReference>
<evidence type="ECO:0000259" key="6">
    <source>
        <dbReference type="Pfam" id="PF00082"/>
    </source>
</evidence>
<feature type="non-terminal residue" evidence="7">
    <location>
        <position position="210"/>
    </location>
</feature>
<accession>A0A4P9XZZ1</accession>
<dbReference type="PRINTS" id="PR00723">
    <property type="entry name" value="SUBTILISIN"/>
</dbReference>
<dbReference type="AlphaFoldDB" id="A0A4P9XZZ1"/>
<dbReference type="InterPro" id="IPR023827">
    <property type="entry name" value="Peptidase_S8_Asp-AS"/>
</dbReference>
<dbReference type="GO" id="GO:0004252">
    <property type="term" value="F:serine-type endopeptidase activity"/>
    <property type="evidence" value="ECO:0007669"/>
    <property type="project" value="InterPro"/>
</dbReference>
<keyword evidence="8" id="KW-1185">Reference proteome</keyword>
<evidence type="ECO:0000313" key="8">
    <source>
        <dbReference type="Proteomes" id="UP000267251"/>
    </source>
</evidence>
<evidence type="ECO:0000256" key="2">
    <source>
        <dbReference type="ARBA" id="ARBA00022670"/>
    </source>
</evidence>
<dbReference type="InterPro" id="IPR036852">
    <property type="entry name" value="Peptidase_S8/S53_dom_sf"/>
</dbReference>
<dbReference type="InterPro" id="IPR000209">
    <property type="entry name" value="Peptidase_S8/S53_dom"/>
</dbReference>
<comment type="similarity">
    <text evidence="1 5">Belongs to the peptidase S8 family.</text>
</comment>
<dbReference type="OrthoDB" id="19448at2759"/>
<comment type="caution">
    <text evidence="5">Lacks conserved residue(s) required for the propagation of feature annotation.</text>
</comment>
<dbReference type="EMBL" id="KZ988515">
    <property type="protein sequence ID" value="RKP12035.1"/>
    <property type="molecule type" value="Genomic_DNA"/>
</dbReference>
<dbReference type="Pfam" id="PF00082">
    <property type="entry name" value="Peptidase_S8"/>
    <property type="match status" value="1"/>
</dbReference>
<gene>
    <name evidence="7" type="ORF">BJ684DRAFT_12093</name>
</gene>
<name>A0A4P9XZZ1_9FUNG</name>
<reference evidence="8" key="1">
    <citation type="journal article" date="2018" name="Nat. Microbiol.">
        <title>Leveraging single-cell genomics to expand the fungal tree of life.</title>
        <authorList>
            <person name="Ahrendt S.R."/>
            <person name="Quandt C.A."/>
            <person name="Ciobanu D."/>
            <person name="Clum A."/>
            <person name="Salamov A."/>
            <person name="Andreopoulos B."/>
            <person name="Cheng J.F."/>
            <person name="Woyke T."/>
            <person name="Pelin A."/>
            <person name="Henrissat B."/>
            <person name="Reynolds N.K."/>
            <person name="Benny G.L."/>
            <person name="Smith M.E."/>
            <person name="James T.Y."/>
            <person name="Grigoriev I.V."/>
        </authorList>
    </citation>
    <scope>NUCLEOTIDE SEQUENCE [LARGE SCALE GENOMIC DNA]</scope>
</reference>
<dbReference type="Gene3D" id="3.40.50.200">
    <property type="entry name" value="Peptidase S8/S53 domain"/>
    <property type="match status" value="1"/>
</dbReference>
<evidence type="ECO:0000313" key="7">
    <source>
        <dbReference type="EMBL" id="RKP12035.1"/>
    </source>
</evidence>
<dbReference type="PROSITE" id="PS00136">
    <property type="entry name" value="SUBTILASE_ASP"/>
    <property type="match status" value="1"/>
</dbReference>